<sequence>MDNLVEVLEEENTQYKRLVELSKNKKEAIIKADIAELEEITGMEQDISSLLRNLDIRRDAVLKDMADVLGKDFEEMTITRLIGYLEQQPKEQERLSIIRDQILETGNEMQAWNKRNEVLLNQALEMVEFDLTLFKSMRQAPETANYNKDAYNTGDLLGGSGFDAKQ</sequence>
<keyword evidence="1" id="KW-1005">Bacterial flagellum biogenesis</keyword>
<keyword evidence="3" id="KW-0969">Cilium</keyword>
<proteinExistence type="predicted"/>
<organism evidence="3 4">
    <name type="scientific">Roseburia zhanii</name>
    <dbReference type="NCBI Taxonomy" id="2763064"/>
    <lineage>
        <taxon>Bacteria</taxon>
        <taxon>Bacillati</taxon>
        <taxon>Bacillota</taxon>
        <taxon>Clostridia</taxon>
        <taxon>Lachnospirales</taxon>
        <taxon>Lachnospiraceae</taxon>
        <taxon>Roseburia</taxon>
    </lineage>
</organism>
<dbReference type="SUPFAM" id="SSF140566">
    <property type="entry name" value="FlgN-like"/>
    <property type="match status" value="1"/>
</dbReference>
<name>A0A923LL03_9FIRM</name>
<gene>
    <name evidence="3" type="ORF">H8S17_00030</name>
</gene>
<keyword evidence="2" id="KW-0175">Coiled coil</keyword>
<feature type="coiled-coil region" evidence="2">
    <location>
        <begin position="1"/>
        <end position="38"/>
    </location>
</feature>
<protein>
    <submittedName>
        <fullName evidence="3">Flagellar protein FlgN</fullName>
    </submittedName>
</protein>
<dbReference type="Gene3D" id="1.20.58.300">
    <property type="entry name" value="FlgN-like"/>
    <property type="match status" value="1"/>
</dbReference>
<keyword evidence="4" id="KW-1185">Reference proteome</keyword>
<dbReference type="Pfam" id="PF05130">
    <property type="entry name" value="FlgN"/>
    <property type="match status" value="1"/>
</dbReference>
<dbReference type="InterPro" id="IPR036679">
    <property type="entry name" value="FlgN-like_sf"/>
</dbReference>
<evidence type="ECO:0000256" key="2">
    <source>
        <dbReference type="SAM" id="Coils"/>
    </source>
</evidence>
<dbReference type="InterPro" id="IPR007809">
    <property type="entry name" value="FlgN-like"/>
</dbReference>
<accession>A0A923LL03</accession>
<evidence type="ECO:0000313" key="4">
    <source>
        <dbReference type="Proteomes" id="UP000606720"/>
    </source>
</evidence>
<comment type="caution">
    <text evidence="3">The sequence shown here is derived from an EMBL/GenBank/DDBJ whole genome shotgun (WGS) entry which is preliminary data.</text>
</comment>
<keyword evidence="3" id="KW-0282">Flagellum</keyword>
<dbReference type="Proteomes" id="UP000606720">
    <property type="component" value="Unassembled WGS sequence"/>
</dbReference>
<dbReference type="GO" id="GO:0044780">
    <property type="term" value="P:bacterial-type flagellum assembly"/>
    <property type="evidence" value="ECO:0007669"/>
    <property type="project" value="InterPro"/>
</dbReference>
<evidence type="ECO:0000313" key="3">
    <source>
        <dbReference type="EMBL" id="MBC5712608.1"/>
    </source>
</evidence>
<dbReference type="EMBL" id="JACOPH010000001">
    <property type="protein sequence ID" value="MBC5712608.1"/>
    <property type="molecule type" value="Genomic_DNA"/>
</dbReference>
<reference evidence="3" key="1">
    <citation type="submission" date="2020-08" db="EMBL/GenBank/DDBJ databases">
        <title>Genome public.</title>
        <authorList>
            <person name="Liu C."/>
            <person name="Sun Q."/>
        </authorList>
    </citation>
    <scope>NUCLEOTIDE SEQUENCE</scope>
    <source>
        <strain evidence="3">BX1005</strain>
    </source>
</reference>
<keyword evidence="3" id="KW-0966">Cell projection</keyword>
<evidence type="ECO:0000256" key="1">
    <source>
        <dbReference type="ARBA" id="ARBA00022795"/>
    </source>
</evidence>
<dbReference type="AlphaFoldDB" id="A0A923LL03"/>